<sequence length="560" mass="63460">MREKKTPESGESTDEMGGGPGRWAATYRAAACYPPCNPSVPKDMLPKAKNEWTVEEAAHLVRRAGFGGSPDQIARIHAMGREAAVDSLLDPDEPQDAIPLPSWYNPARLAEEQRERLEEMRESRTEGRSMTAAERERAQRMARQEAQRTARQRLMTASAWWFDRMMRTRAPLREKMVLFLHDHFATSSQKVRQPALMMRQNELLREYALGDFRKLTHEIVRDPAMMLYLDTQTSKKGKPNENFAREVMELFTLGEGNYTEKDIKEAARAFTGYTVNRFNGKVSHVKFQWDSGSKTVLGKTGKFDGDQVVDILFEQQAAAEYLPSKLWMFFVEDEPPKAVVEELAEGFRASGFQLKPLLREIFLSRAFYDSTVIRNQIKSPIQFLVQMCKELEVPDLPGGYEQLAQRELGQVLFVPPNVAGWDWGRAWINTNTLLSRYNIAGVITQGAVDAPGTEGGGENMMDQMAEGGGPGMKVVARLVGRNMRDWKGPDYEKLAPRELRKDPEKLVGSLIARFFQSDPGDKQRGAFVDYAKSKQGVVFTNHEVAELCHLMMSTPRYQLC</sequence>
<gene>
    <name evidence="2" type="ORF">HAHE_26200</name>
</gene>
<dbReference type="InterPro" id="IPR014917">
    <property type="entry name" value="DUF1800"/>
</dbReference>
<evidence type="ECO:0000313" key="2">
    <source>
        <dbReference type="EMBL" id="BCX48712.1"/>
    </source>
</evidence>
<dbReference type="Pfam" id="PF08811">
    <property type="entry name" value="DUF1800"/>
    <property type="match status" value="1"/>
</dbReference>
<name>A0ABM7RDT7_9BACT</name>
<accession>A0ABM7RDT7</accession>
<reference evidence="2 3" key="1">
    <citation type="submission" date="2021-06" db="EMBL/GenBank/DDBJ databases">
        <title>Complete genome of Haloferula helveola possessing various polysaccharide degrading enzymes.</title>
        <authorList>
            <person name="Takami H."/>
            <person name="Huang C."/>
            <person name="Hamasaki K."/>
        </authorList>
    </citation>
    <scope>NUCLEOTIDE SEQUENCE [LARGE SCALE GENOMIC DNA]</scope>
    <source>
        <strain evidence="2 3">CN-1</strain>
    </source>
</reference>
<organism evidence="2 3">
    <name type="scientific">Haloferula helveola</name>
    <dbReference type="NCBI Taxonomy" id="490095"/>
    <lineage>
        <taxon>Bacteria</taxon>
        <taxon>Pseudomonadati</taxon>
        <taxon>Verrucomicrobiota</taxon>
        <taxon>Verrucomicrobiia</taxon>
        <taxon>Verrucomicrobiales</taxon>
        <taxon>Verrucomicrobiaceae</taxon>
        <taxon>Haloferula</taxon>
    </lineage>
</organism>
<keyword evidence="3" id="KW-1185">Reference proteome</keyword>
<evidence type="ECO:0008006" key="4">
    <source>
        <dbReference type="Google" id="ProtNLM"/>
    </source>
</evidence>
<evidence type="ECO:0000313" key="3">
    <source>
        <dbReference type="Proteomes" id="UP001374893"/>
    </source>
</evidence>
<protein>
    <recommendedName>
        <fullName evidence="4">DUF1800 domain-containing protein</fullName>
    </recommendedName>
</protein>
<evidence type="ECO:0000256" key="1">
    <source>
        <dbReference type="SAM" id="MobiDB-lite"/>
    </source>
</evidence>
<feature type="region of interest" description="Disordered" evidence="1">
    <location>
        <begin position="1"/>
        <end position="22"/>
    </location>
</feature>
<dbReference type="EMBL" id="AP024702">
    <property type="protein sequence ID" value="BCX48712.1"/>
    <property type="molecule type" value="Genomic_DNA"/>
</dbReference>
<dbReference type="Proteomes" id="UP001374893">
    <property type="component" value="Chromosome"/>
</dbReference>
<proteinExistence type="predicted"/>